<dbReference type="EMBL" id="HG810766">
    <property type="protein sequence ID" value="CDO63188.1"/>
    <property type="molecule type" value="Genomic_DNA"/>
</dbReference>
<feature type="compositionally biased region" description="Polar residues" evidence="1">
    <location>
        <begin position="190"/>
        <end position="201"/>
    </location>
</feature>
<proteinExistence type="predicted"/>
<evidence type="ECO:0000313" key="6">
    <source>
        <dbReference type="Proteomes" id="UP000076359"/>
    </source>
</evidence>
<keyword evidence="5" id="KW-1185">Reference proteome</keyword>
<dbReference type="Proteomes" id="UP000076359">
    <property type="component" value="Unassembled WGS sequence"/>
</dbReference>
<evidence type="ECO:0000313" key="7">
    <source>
        <dbReference type="Proteomes" id="UP000240500"/>
    </source>
</evidence>
<evidence type="ECO:0000256" key="1">
    <source>
        <dbReference type="SAM" id="MobiDB-lite"/>
    </source>
</evidence>
<organism evidence="2 5">
    <name type="scientific">Plasmodium reichenowi</name>
    <dbReference type="NCBI Taxonomy" id="5854"/>
    <lineage>
        <taxon>Eukaryota</taxon>
        <taxon>Sar</taxon>
        <taxon>Alveolata</taxon>
        <taxon>Apicomplexa</taxon>
        <taxon>Aconoidasida</taxon>
        <taxon>Haemosporida</taxon>
        <taxon>Plasmodiidae</taxon>
        <taxon>Plasmodium</taxon>
        <taxon>Plasmodium (Laverania)</taxon>
    </lineage>
</organism>
<evidence type="ECO:0000313" key="4">
    <source>
        <dbReference type="EMBL" id="SOV76955.1"/>
    </source>
</evidence>
<dbReference type="GeneID" id="24529937"/>
<feature type="compositionally biased region" description="Low complexity" evidence="1">
    <location>
        <begin position="220"/>
        <end position="231"/>
    </location>
</feature>
<accession>A0A060RPK9</accession>
<protein>
    <submittedName>
        <fullName evidence="2">Uncharacterized protein</fullName>
    </submittedName>
</protein>
<gene>
    <name evidence="2" type="ORF">PRCDC_0530400</name>
    <name evidence="4" type="ORF">PRG01_0530700</name>
    <name evidence="3" type="ORF">PRSY57_0530400</name>
</gene>
<dbReference type="Proteomes" id="UP000027581">
    <property type="component" value="Unassembled WGS sequence"/>
</dbReference>
<evidence type="ECO:0000313" key="5">
    <source>
        <dbReference type="Proteomes" id="UP000027581"/>
    </source>
</evidence>
<reference evidence="2" key="2">
    <citation type="submission" date="2014-05" db="EMBL/GenBank/DDBJ databases">
        <title>The genome sequences of chimpanzee malaria parasites reveal the path to human adaptation.</title>
        <authorList>
            <person name="Otto T.D."/>
            <person name="Rayner J.C."/>
            <person name="Boehme U."/>
            <person name="Pain A."/>
            <person name="Spottiswoode N."/>
            <person name="Sanders M."/>
            <person name="Quail M."/>
            <person name="Ollomo B."/>
            <person name="Renaud F."/>
            <person name="Thomas A.W."/>
            <person name="Prugnolle F."/>
            <person name="Conway D.J."/>
            <person name="Newbold C."/>
            <person name="Berriman M."/>
        </authorList>
    </citation>
    <scope>NUCLEOTIDE SEQUENCE [LARGE SCALE GENOMIC DNA]</scope>
    <source>
        <strain evidence="2">CDC</strain>
    </source>
</reference>
<feature type="region of interest" description="Disordered" evidence="1">
    <location>
        <begin position="190"/>
        <end position="258"/>
    </location>
</feature>
<evidence type="ECO:0000313" key="3">
    <source>
        <dbReference type="EMBL" id="KYO01705.1"/>
    </source>
</evidence>
<evidence type="ECO:0000313" key="2">
    <source>
        <dbReference type="EMBL" id="CDO63188.1"/>
    </source>
</evidence>
<dbReference type="AlphaFoldDB" id="A0A060RPK9"/>
<reference evidence="2" key="1">
    <citation type="submission" date="2014-01" db="EMBL/GenBank/DDBJ databases">
        <authorList>
            <person name="Aslett M."/>
        </authorList>
    </citation>
    <scope>NUCLEOTIDE SEQUENCE</scope>
    <source>
        <strain evidence="2">CDC</strain>
    </source>
</reference>
<name>A0A060RPK9_PLARE</name>
<sequence length="300" mass="35967">MTIVRTYRFKKEAPNLNCTLDSKKEKWNEFIQYIQNLKDYTKCGVDRNECLFDSYNEENNSKIEDVIKENVDDIIKITKWNNDMELSKNFIQKELMSLSSSYSSDEDRYSNESGSALNLNKYNIIENNIYSNNANFKRQKVKNVTDINNYIKNEHEDIKKKKRKKEYKEEKHGAKEGFYKKKFPYGNNAYNKFSQYNNNKKNQYDGDKNKKKYMKRYKNYEFNNNNNNNNNRDNKNKEKKMKSRTNKQDDRSQNNMDIDGTYAYNYAYLNRNDDSTMSSSVEAANDTIMDLEEEIRNYNL</sequence>
<dbReference type="VEuPathDB" id="PlasmoDB:PRG01_0530700"/>
<dbReference type="EMBL" id="LT969568">
    <property type="protein sequence ID" value="SOV76955.1"/>
    <property type="molecule type" value="Genomic_DNA"/>
</dbReference>
<dbReference type="KEGG" id="prei:PRSY57_0530400"/>
<dbReference type="Proteomes" id="UP000240500">
    <property type="component" value="Chromosome 5"/>
</dbReference>
<dbReference type="RefSeq" id="XP_012761823.1">
    <property type="nucleotide sequence ID" value="XM_012906369.1"/>
</dbReference>
<dbReference type="EMBL" id="LVLA01000006">
    <property type="protein sequence ID" value="KYO01705.1"/>
    <property type="molecule type" value="Genomic_DNA"/>
</dbReference>
<dbReference type="OrthoDB" id="372218at2759"/>
<dbReference type="VEuPathDB" id="PlasmoDB:PRCDC_0530400"/>
<reference evidence="3 6" key="3">
    <citation type="journal article" date="2016" name="Nat. Commun.">
        <title>Genomes of cryptic chimpanzee Plasmodium species reveal key evolutionary events leading to human malaria.</title>
        <authorList>
            <person name="Sundararaman S.A."/>
            <person name="Plenderleith L.J."/>
            <person name="Liu W."/>
            <person name="Loy D.E."/>
            <person name="Learn G.H."/>
            <person name="Li Y."/>
            <person name="Shaw K.S."/>
            <person name="Ayouba A."/>
            <person name="Peeters M."/>
            <person name="Speede S."/>
            <person name="Shaw G.M."/>
            <person name="Bushman F.D."/>
            <person name="Brisson D."/>
            <person name="Rayner J.C."/>
            <person name="Sharp P.M."/>
            <person name="Hahn B.H."/>
        </authorList>
    </citation>
    <scope>NUCLEOTIDE SEQUENCE [LARGE SCALE GENOMIC DNA]</scope>
    <source>
        <strain evidence="3 6">SY57</strain>
    </source>
</reference>
<reference evidence="4 7" key="4">
    <citation type="submission" date="2016-09" db="EMBL/GenBank/DDBJ databases">
        <authorList>
            <consortium name="Pathogen Informatics"/>
        </authorList>
    </citation>
    <scope>NUCLEOTIDE SEQUENCE [LARGE SCALE GENOMIC DNA]</scope>
</reference>